<accession>A0ACC2VVB6</accession>
<name>A0ACC2VVB6_9TREE</name>
<keyword evidence="2" id="KW-1185">Reference proteome</keyword>
<gene>
    <name evidence="1" type="ORF">QFC19_004489</name>
</gene>
<protein>
    <submittedName>
        <fullName evidence="1">Uncharacterized protein</fullName>
    </submittedName>
</protein>
<evidence type="ECO:0000313" key="1">
    <source>
        <dbReference type="EMBL" id="KAJ9103390.1"/>
    </source>
</evidence>
<reference evidence="1" key="1">
    <citation type="submission" date="2023-04" db="EMBL/GenBank/DDBJ databases">
        <title>Draft Genome sequencing of Naganishia species isolated from polar environments using Oxford Nanopore Technology.</title>
        <authorList>
            <person name="Leo P."/>
            <person name="Venkateswaran K."/>
        </authorList>
    </citation>
    <scope>NUCLEOTIDE SEQUENCE</scope>
    <source>
        <strain evidence="1">MNA-CCFEE 5261</strain>
    </source>
</reference>
<dbReference type="Proteomes" id="UP001241377">
    <property type="component" value="Unassembled WGS sequence"/>
</dbReference>
<proteinExistence type="predicted"/>
<organism evidence="1 2">
    <name type="scientific">Naganishia cerealis</name>
    <dbReference type="NCBI Taxonomy" id="610337"/>
    <lineage>
        <taxon>Eukaryota</taxon>
        <taxon>Fungi</taxon>
        <taxon>Dikarya</taxon>
        <taxon>Basidiomycota</taxon>
        <taxon>Agaricomycotina</taxon>
        <taxon>Tremellomycetes</taxon>
        <taxon>Filobasidiales</taxon>
        <taxon>Filobasidiaceae</taxon>
        <taxon>Naganishia</taxon>
    </lineage>
</organism>
<comment type="caution">
    <text evidence="1">The sequence shown here is derived from an EMBL/GenBank/DDBJ whole genome shotgun (WGS) entry which is preliminary data.</text>
</comment>
<evidence type="ECO:0000313" key="2">
    <source>
        <dbReference type="Proteomes" id="UP001241377"/>
    </source>
</evidence>
<sequence>MFETVQCNFTGPFAYDIVTHVRKVKHDLLDAIMKKDSVNIKTEDVAQPEAQPEPLSIVRSKGAATKNTLKKTTALGARPQQVIRNVDGALAPAVLSYLQHNGLFRSASAMRKDMNSRKRLLDTGVEDPSDARQQKMAKTEEWYETQEDSWRQLQSVKLDYTENRLSKVWNTLRDSMKSSVAYPHFLDSFDGLWACRIRTRYFLKIVFEILNQADRGSETVDQITLNLPELTKDPEFRLFLLGDSDKSLRLGNDHELDASSILLAIGHNLRAVHGSSTNPLVGQSIDSALSYMPYVSAADLPEEMFKHISKTALTEEAEELIKAIRGKTLIIDFNSIKR</sequence>
<dbReference type="EMBL" id="JASBWR010000047">
    <property type="protein sequence ID" value="KAJ9103390.1"/>
    <property type="molecule type" value="Genomic_DNA"/>
</dbReference>